<dbReference type="SMART" id="SM00347">
    <property type="entry name" value="HTH_MARR"/>
    <property type="match status" value="1"/>
</dbReference>
<dbReference type="RefSeq" id="WP_167081039.1">
    <property type="nucleotide sequence ID" value="NZ_BAAADC010000001.1"/>
</dbReference>
<dbReference type="PRINTS" id="PR00598">
    <property type="entry name" value="HTHMARR"/>
</dbReference>
<comment type="caution">
    <text evidence="5">The sequence shown here is derived from an EMBL/GenBank/DDBJ whole genome shotgun (WGS) entry which is preliminary data.</text>
</comment>
<feature type="domain" description="HTH marR-type" evidence="4">
    <location>
        <begin position="14"/>
        <end position="146"/>
    </location>
</feature>
<dbReference type="PANTHER" id="PTHR42756">
    <property type="entry name" value="TRANSCRIPTIONAL REGULATOR, MARR"/>
    <property type="match status" value="1"/>
</dbReference>
<organism evidence="5 6">
    <name type="scientific">Rhizomicrobium palustre</name>
    <dbReference type="NCBI Taxonomy" id="189966"/>
    <lineage>
        <taxon>Bacteria</taxon>
        <taxon>Pseudomonadati</taxon>
        <taxon>Pseudomonadota</taxon>
        <taxon>Alphaproteobacteria</taxon>
        <taxon>Micropepsales</taxon>
        <taxon>Micropepsaceae</taxon>
        <taxon>Rhizomicrobium</taxon>
    </lineage>
</organism>
<evidence type="ECO:0000313" key="6">
    <source>
        <dbReference type="Proteomes" id="UP000570514"/>
    </source>
</evidence>
<gene>
    <name evidence="5" type="ORF">FHS83_000757</name>
</gene>
<evidence type="ECO:0000313" key="5">
    <source>
        <dbReference type="EMBL" id="NIK87439.1"/>
    </source>
</evidence>
<proteinExistence type="predicted"/>
<keyword evidence="1" id="KW-0805">Transcription regulation</keyword>
<dbReference type="InterPro" id="IPR036388">
    <property type="entry name" value="WH-like_DNA-bd_sf"/>
</dbReference>
<dbReference type="Proteomes" id="UP000570514">
    <property type="component" value="Unassembled WGS sequence"/>
</dbReference>
<accession>A0A846MW35</accession>
<dbReference type="GO" id="GO:0003677">
    <property type="term" value="F:DNA binding"/>
    <property type="evidence" value="ECO:0007669"/>
    <property type="project" value="UniProtKB-KW"/>
</dbReference>
<protein>
    <submittedName>
        <fullName evidence="5">DNA-binding MarR family transcriptional regulator</fullName>
    </submittedName>
</protein>
<keyword evidence="2 5" id="KW-0238">DNA-binding</keyword>
<dbReference type="EMBL" id="JAASRM010000001">
    <property type="protein sequence ID" value="NIK87439.1"/>
    <property type="molecule type" value="Genomic_DNA"/>
</dbReference>
<evidence type="ECO:0000256" key="1">
    <source>
        <dbReference type="ARBA" id="ARBA00023015"/>
    </source>
</evidence>
<sequence>MKKPYFQLEDFAACSSPGYLLRRVHNAMLRRAEEIVSLEELTFTQWIVLMQLREGIASTGAEICRNLNHDSGATTRLLDTLETRGLIERHRSQEDRRVSKLTLTAKGRAMAKMLTPRVVDFWNEITRDFSHTEISTMLGLLERLLARLEGDEQFGASDKTKGSK</sequence>
<dbReference type="Pfam" id="PF12802">
    <property type="entry name" value="MarR_2"/>
    <property type="match status" value="1"/>
</dbReference>
<evidence type="ECO:0000259" key="4">
    <source>
        <dbReference type="PROSITE" id="PS50995"/>
    </source>
</evidence>
<keyword evidence="3" id="KW-0804">Transcription</keyword>
<evidence type="ECO:0000256" key="3">
    <source>
        <dbReference type="ARBA" id="ARBA00023163"/>
    </source>
</evidence>
<dbReference type="GO" id="GO:0003700">
    <property type="term" value="F:DNA-binding transcription factor activity"/>
    <property type="evidence" value="ECO:0007669"/>
    <property type="project" value="InterPro"/>
</dbReference>
<dbReference type="AlphaFoldDB" id="A0A846MW35"/>
<name>A0A846MW35_9PROT</name>
<dbReference type="SUPFAM" id="SSF46785">
    <property type="entry name" value="Winged helix' DNA-binding domain"/>
    <property type="match status" value="1"/>
</dbReference>
<dbReference type="PROSITE" id="PS50995">
    <property type="entry name" value="HTH_MARR_2"/>
    <property type="match status" value="1"/>
</dbReference>
<dbReference type="InterPro" id="IPR000835">
    <property type="entry name" value="HTH_MarR-typ"/>
</dbReference>
<dbReference type="InterPro" id="IPR036390">
    <property type="entry name" value="WH_DNA-bd_sf"/>
</dbReference>
<dbReference type="PANTHER" id="PTHR42756:SF1">
    <property type="entry name" value="TRANSCRIPTIONAL REPRESSOR OF EMRAB OPERON"/>
    <property type="match status" value="1"/>
</dbReference>
<keyword evidence="6" id="KW-1185">Reference proteome</keyword>
<reference evidence="5 6" key="1">
    <citation type="submission" date="2020-03" db="EMBL/GenBank/DDBJ databases">
        <title>Genomic Encyclopedia of Type Strains, Phase IV (KMG-IV): sequencing the most valuable type-strain genomes for metagenomic binning, comparative biology and taxonomic classification.</title>
        <authorList>
            <person name="Goeker M."/>
        </authorList>
    </citation>
    <scope>NUCLEOTIDE SEQUENCE [LARGE SCALE GENOMIC DNA]</scope>
    <source>
        <strain evidence="5 6">DSM 19867</strain>
    </source>
</reference>
<dbReference type="Gene3D" id="1.10.10.10">
    <property type="entry name" value="Winged helix-like DNA-binding domain superfamily/Winged helix DNA-binding domain"/>
    <property type="match status" value="1"/>
</dbReference>
<evidence type="ECO:0000256" key="2">
    <source>
        <dbReference type="ARBA" id="ARBA00023125"/>
    </source>
</evidence>